<reference evidence="6" key="1">
    <citation type="journal article" date="2019" name="Int. J. Syst. Evol. Microbiol.">
        <title>The Global Catalogue of Microorganisms (GCM) 10K type strain sequencing project: providing services to taxonomists for standard genome sequencing and annotation.</title>
        <authorList>
            <consortium name="The Broad Institute Genomics Platform"/>
            <consortium name="The Broad Institute Genome Sequencing Center for Infectious Disease"/>
            <person name="Wu L."/>
            <person name="Ma J."/>
        </authorList>
    </citation>
    <scope>NUCLEOTIDE SEQUENCE [LARGE SCALE GENOMIC DNA]</scope>
    <source>
        <strain evidence="6">CCM 8778</strain>
    </source>
</reference>
<dbReference type="InterPro" id="IPR002510">
    <property type="entry name" value="Metalloprtase-TldD/E_N"/>
</dbReference>
<dbReference type="InterPro" id="IPR035068">
    <property type="entry name" value="TldD/PmbA_N"/>
</dbReference>
<evidence type="ECO:0000259" key="2">
    <source>
        <dbReference type="Pfam" id="PF01523"/>
    </source>
</evidence>
<dbReference type="Pfam" id="PF19290">
    <property type="entry name" value="PmbA_TldD_2nd"/>
    <property type="match status" value="1"/>
</dbReference>
<dbReference type="Pfam" id="PF19289">
    <property type="entry name" value="PmbA_TldD_3rd"/>
    <property type="match status" value="1"/>
</dbReference>
<name>A0ABQ2APM8_9PSED</name>
<comment type="caution">
    <text evidence="5">The sequence shown here is derived from an EMBL/GenBank/DDBJ whole genome shotgun (WGS) entry which is preliminary data.</text>
</comment>
<dbReference type="InterPro" id="IPR045569">
    <property type="entry name" value="Metalloprtase-TldD/E_C"/>
</dbReference>
<dbReference type="Gene3D" id="3.30.2290.10">
    <property type="entry name" value="PmbA/TldD superfamily"/>
    <property type="match status" value="1"/>
</dbReference>
<dbReference type="PANTHER" id="PTHR43421">
    <property type="entry name" value="METALLOPROTEASE PMBA"/>
    <property type="match status" value="1"/>
</dbReference>
<evidence type="ECO:0000259" key="3">
    <source>
        <dbReference type="Pfam" id="PF19289"/>
    </source>
</evidence>
<dbReference type="InterPro" id="IPR036059">
    <property type="entry name" value="TldD/PmbA_sf"/>
</dbReference>
<gene>
    <name evidence="5" type="primary">pmbA</name>
    <name evidence="5" type="ORF">GCM10007363_16980</name>
</gene>
<proteinExistence type="inferred from homology"/>
<dbReference type="RefSeq" id="WP_093985154.1">
    <property type="nucleotide sequence ID" value="NZ_BMDE01000004.1"/>
</dbReference>
<evidence type="ECO:0000313" key="5">
    <source>
        <dbReference type="EMBL" id="GGH93115.1"/>
    </source>
</evidence>
<feature type="domain" description="Metalloprotease TldD/E N-terminal" evidence="2">
    <location>
        <begin position="34"/>
        <end position="98"/>
    </location>
</feature>
<evidence type="ECO:0000313" key="6">
    <source>
        <dbReference type="Proteomes" id="UP000655550"/>
    </source>
</evidence>
<feature type="domain" description="Metalloprotease TldD/E C-terminal" evidence="3">
    <location>
        <begin position="239"/>
        <end position="447"/>
    </location>
</feature>
<dbReference type="Pfam" id="PF01523">
    <property type="entry name" value="PmbA_TldD_1st"/>
    <property type="match status" value="1"/>
</dbReference>
<dbReference type="InterPro" id="IPR045570">
    <property type="entry name" value="Metalloprtase-TldD/E_cen_dom"/>
</dbReference>
<keyword evidence="6" id="KW-1185">Reference proteome</keyword>
<dbReference type="InterPro" id="IPR047657">
    <property type="entry name" value="PmbA"/>
</dbReference>
<dbReference type="Proteomes" id="UP000655550">
    <property type="component" value="Unassembled WGS sequence"/>
</dbReference>
<sequence length="448" mass="48064">MSAVQGVGPQAQQQLAEQVEQIIDEARRQGASACEVAVSLEQGLTTSVRQGEVETVEFNRDQGFGITLYLGQRKGSASTSASGTEAIRETVAAALAIAQHASEDDCAGLADAALMARELPDLDLYHPWSIEPEQAIELALQCEAAAFAHDPRIRNADGSSLSSHQGCRVYGNSHGFIGGYTSSRHSLSCVMIAEQAGQMQRDYWYDVNRRAERLESPELIGRRAAERAVRRLGARSVPTCEVPVLFAAELAGGLFGHLLAAISGGNLYRRSSFLVDALGQTLFPEWMTIDERPRLPGGLASAAFDGDGLATYDKAFIEQGRLVSYVLGTYSGRKLGMPSTANAGGVHNLFVSHGTDDQAALLRQMGRGLLVTELMGQGVNLVTGDYSRGAAGFWVENGEIQFPVEEVTIAGNLRDMFRQIVAVGADLEWRGNVRSGSLLIERMTVAGS</sequence>
<dbReference type="NCBIfam" id="NF008268">
    <property type="entry name" value="PRK11040.1"/>
    <property type="match status" value="1"/>
</dbReference>
<dbReference type="SUPFAM" id="SSF111283">
    <property type="entry name" value="Putative modulator of DNA gyrase, PmbA/TldD"/>
    <property type="match status" value="1"/>
</dbReference>
<organism evidence="5 6">
    <name type="scientific">Pseudomonas fluvialis</name>
    <dbReference type="NCBI Taxonomy" id="1793966"/>
    <lineage>
        <taxon>Bacteria</taxon>
        <taxon>Pseudomonadati</taxon>
        <taxon>Pseudomonadota</taxon>
        <taxon>Gammaproteobacteria</taxon>
        <taxon>Pseudomonadales</taxon>
        <taxon>Pseudomonadaceae</taxon>
        <taxon>Pseudomonas</taxon>
    </lineage>
</organism>
<protein>
    <submittedName>
        <fullName evidence="5">PmbA protein</fullName>
    </submittedName>
</protein>
<dbReference type="PANTHER" id="PTHR43421:SF1">
    <property type="entry name" value="METALLOPROTEASE PMBA"/>
    <property type="match status" value="1"/>
</dbReference>
<dbReference type="EMBL" id="BMDE01000004">
    <property type="protein sequence ID" value="GGH93115.1"/>
    <property type="molecule type" value="Genomic_DNA"/>
</dbReference>
<evidence type="ECO:0000256" key="1">
    <source>
        <dbReference type="ARBA" id="ARBA00005836"/>
    </source>
</evidence>
<accession>A0ABQ2APM8</accession>
<feature type="domain" description="Metalloprotease TldD/E central" evidence="4">
    <location>
        <begin position="125"/>
        <end position="232"/>
    </location>
</feature>
<evidence type="ECO:0000259" key="4">
    <source>
        <dbReference type="Pfam" id="PF19290"/>
    </source>
</evidence>
<comment type="similarity">
    <text evidence="1">Belongs to the peptidase U62 family.</text>
</comment>